<reference evidence="1" key="1">
    <citation type="submission" date="2018-01" db="EMBL/GenBank/DDBJ databases">
        <authorList>
            <person name="Krukenberg V."/>
        </authorList>
    </citation>
    <scope>NUCLEOTIDE SEQUENCE</scope>
    <source>
        <strain evidence="1">E20ANME2</strain>
    </source>
</reference>
<organism evidence="1 2">
    <name type="scientific">Candidatus Methanogaster sp</name>
    <dbReference type="NCBI Taxonomy" id="3386292"/>
    <lineage>
        <taxon>Archaea</taxon>
        <taxon>Methanobacteriati</taxon>
        <taxon>Methanobacteriota</taxon>
        <taxon>Stenosarchaea group</taxon>
        <taxon>Methanomicrobia</taxon>
        <taxon>Methanosarcinales</taxon>
        <taxon>ANME-2 cluster</taxon>
        <taxon>Candidatus Methanogasteraceae</taxon>
        <taxon>Candidatus Methanogaster</taxon>
    </lineage>
</organism>
<name>A0AC61L443_9EURY</name>
<accession>A0AC61L443</accession>
<sequence length="1131" mass="126563">MNAQCKSVAIFSIFLLLALSLCSQLSYAQEEPAKRVLVLNSYHKGFAQTDAIVKGVESVLKPEENEIELKIEYMDSKSTKYDSSYKEKLCELYKYKYGNQTFDLIISSDDNAFNFLREYQHDLFPGTPVVFCGVNNPKAPTLIDPEEFTGIIELQSIKETIDLGLKLHPETEQIVFVVDNTPTGKYLWGQIQENFKYYEDVRMTRLDESLSLEQIEEEVSNLSDDTIVLFGTYNRDKSGRYYTYGEAATCVSGASARPMYGYSVQVLPYGIVGGKLFGGFYHGQVAAEMAKRILAGEAVRDIPVITEPQTQNMFDYNQMQRWRIKESDLPEDSIIVNKPYSFYEENKGLIRSAIIIIIFQVLVIIALLVNRSRRKAAEDELMESEDRFRTIFDSINDAVFIHDTETGAILNVNNTACDMYGYTREELQRLGVQAISMGEASYSRADAVEWMKKAAAGQPQVFEWRAKHRSGYLFWEEVSMRSAVIGGYERVLVVARDITERKHLAEQMAHLNLVLRAIRNVNQLIAKEKDRNKLLQGACDSLIEVCGHHSAWIALLDESGRLVTTAEAGLGEAFELMVKRLEQGELTGCVQKALMQSGVIVIDDPATTCTNCPLVDQYDGRRVKTIRLEHGNRVYGLLSVAVSADLAVDEEETSLFSEVAGDLAFALHAIELDEKHKRAEDALRESEERLRVRLDYILSPDKSVKDVSLTDLIDLEELQQIQDAFATANDVASIISDIDGEPITKASNFCDVCKIIRSTEKGDMNCVKSDKILGGKAKALMKPTYEKCLSCGFVDASAPIIVGGKHIANWLVGQSNAMSVDKNRIETYAKEIGADAGEMLDAFGKMPDMSLAKFEEVLDLLWLIAKKLSALAHNNLVLAKDVTERKRAEDALHKSVLELKRSNAELEQFAHIASHDLQEPLRMVSSYMELMKRRYEGKLDSDADEFIGFAVDGANRMKTLINDLLAFSRVGTRGKPLIPTDCETLLLQTLANLKMSIEDSGAVITHDPLPTVMADGSQLAKVFQNLIGNAIKFKGAEPPHIHISAERKESEWLFSVTDNGIGISTEYFDRIFVIFQRLHGREEYSGTGIGLSVCKKIVERHGGRMWVESESGRGSTFYFTIPAKGGGYNEI</sequence>
<gene>
    <name evidence="1" type="ORF">C4B59_05550</name>
</gene>
<evidence type="ECO:0000313" key="2">
    <source>
        <dbReference type="Proteomes" id="UP000248329"/>
    </source>
</evidence>
<dbReference type="EMBL" id="PQXF01000007">
    <property type="protein sequence ID" value="PXF61212.1"/>
    <property type="molecule type" value="Genomic_DNA"/>
</dbReference>
<proteinExistence type="predicted"/>
<dbReference type="Proteomes" id="UP000248329">
    <property type="component" value="Unassembled WGS sequence"/>
</dbReference>
<protein>
    <submittedName>
        <fullName evidence="1">Uncharacterized protein</fullName>
    </submittedName>
</protein>
<comment type="caution">
    <text evidence="1">The sequence shown here is derived from an EMBL/GenBank/DDBJ whole genome shotgun (WGS) entry which is preliminary data.</text>
</comment>
<evidence type="ECO:0000313" key="1">
    <source>
        <dbReference type="EMBL" id="PXF61212.1"/>
    </source>
</evidence>